<accession>A0A914RHX6</accession>
<feature type="compositionally biased region" description="Polar residues" evidence="1">
    <location>
        <begin position="20"/>
        <end position="29"/>
    </location>
</feature>
<feature type="region of interest" description="Disordered" evidence="1">
    <location>
        <begin position="1"/>
        <end position="29"/>
    </location>
</feature>
<evidence type="ECO:0000313" key="2">
    <source>
        <dbReference type="Proteomes" id="UP000887564"/>
    </source>
</evidence>
<dbReference type="AlphaFoldDB" id="A0A914RHX6"/>
<dbReference type="SUPFAM" id="SSF52490">
    <property type="entry name" value="Tubulin nucleotide-binding domain-like"/>
    <property type="match status" value="1"/>
</dbReference>
<evidence type="ECO:0000256" key="1">
    <source>
        <dbReference type="SAM" id="MobiDB-lite"/>
    </source>
</evidence>
<evidence type="ECO:0000313" key="3">
    <source>
        <dbReference type="WBParaSite" id="PEQ_0000610801-mRNA-1"/>
    </source>
</evidence>
<sequence length="51" mass="5438">MFQPDGQMPSDKSVGGGDDSYTTFFSETGSGRHVPRAVMIDLEPTVIGTAF</sequence>
<dbReference type="Proteomes" id="UP000887564">
    <property type="component" value="Unplaced"/>
</dbReference>
<organism evidence="2 3">
    <name type="scientific">Parascaris equorum</name>
    <name type="common">Equine roundworm</name>
    <dbReference type="NCBI Taxonomy" id="6256"/>
    <lineage>
        <taxon>Eukaryota</taxon>
        <taxon>Metazoa</taxon>
        <taxon>Ecdysozoa</taxon>
        <taxon>Nematoda</taxon>
        <taxon>Chromadorea</taxon>
        <taxon>Rhabditida</taxon>
        <taxon>Spirurina</taxon>
        <taxon>Ascaridomorpha</taxon>
        <taxon>Ascaridoidea</taxon>
        <taxon>Ascarididae</taxon>
        <taxon>Parascaris</taxon>
    </lineage>
</organism>
<name>A0A914RHX6_PAREQ</name>
<dbReference type="InterPro" id="IPR036525">
    <property type="entry name" value="Tubulin/FtsZ_GTPase_sf"/>
</dbReference>
<keyword evidence="2" id="KW-1185">Reference proteome</keyword>
<dbReference type="Gene3D" id="3.40.50.1440">
    <property type="entry name" value="Tubulin/FtsZ, GTPase domain"/>
    <property type="match status" value="1"/>
</dbReference>
<proteinExistence type="predicted"/>
<reference evidence="3" key="1">
    <citation type="submission" date="2022-11" db="UniProtKB">
        <authorList>
            <consortium name="WormBaseParasite"/>
        </authorList>
    </citation>
    <scope>IDENTIFICATION</scope>
</reference>
<protein>
    <submittedName>
        <fullName evidence="3">Tubulin/FtsZ GTPase domain-containing protein</fullName>
    </submittedName>
</protein>
<dbReference type="WBParaSite" id="PEQ_0000610801-mRNA-1">
    <property type="protein sequence ID" value="PEQ_0000610801-mRNA-1"/>
    <property type="gene ID" value="PEQ_0000610801"/>
</dbReference>